<dbReference type="PANTHER" id="PTHR12673">
    <property type="entry name" value="FACIOGENITAL DYSPLASIA PROTEIN"/>
    <property type="match status" value="1"/>
</dbReference>
<sequence>MSKAKKVLRKSSRIEEPMASFNDTQKLALTELKPLFTQYLLKLANDRKRRRIIREMIETERNYVNSLQICEEVYYKPLDQSITSPKPLIDSASMAQLFGNIDQIRELHQGQILTVMDQSLAALSHAFPSPDVFISIAQTFINVAPKMQQLYTAYLKTNDNVDEVLKRLRKSKKFTKFLNKALFNPKAKCQEIEDLLILPTQRIAGYKLLFERVIKYFPQEQFKVENEKYTEALNSLSAVGAALNSEKTLDKETENELLNISENLSNAPPFFCLMKPGRKFQGKIKVKVANPEHGKKHKNMSILTMNDILLLTYPEKSLQGNNYVFIEAIPMTQVHFIEDPLSGNKAAVTLKCDTNEFHIEFSKSSELDNYRGFIKTLKKGIKDKVKGMTENGKDYMSGTLEKLRNLYLEPQEPRTRKQALESLD</sequence>
<dbReference type="EMBL" id="JAPFFF010000004">
    <property type="protein sequence ID" value="KAK8891146.1"/>
    <property type="molecule type" value="Genomic_DNA"/>
</dbReference>
<evidence type="ECO:0000313" key="3">
    <source>
        <dbReference type="Proteomes" id="UP001470230"/>
    </source>
</evidence>
<dbReference type="Gene3D" id="1.20.900.10">
    <property type="entry name" value="Dbl homology (DH) domain"/>
    <property type="match status" value="1"/>
</dbReference>
<organism evidence="2 3">
    <name type="scientific">Tritrichomonas musculus</name>
    <dbReference type="NCBI Taxonomy" id="1915356"/>
    <lineage>
        <taxon>Eukaryota</taxon>
        <taxon>Metamonada</taxon>
        <taxon>Parabasalia</taxon>
        <taxon>Tritrichomonadida</taxon>
        <taxon>Tritrichomonadidae</taxon>
        <taxon>Tritrichomonas</taxon>
    </lineage>
</organism>
<dbReference type="InterPro" id="IPR000219">
    <property type="entry name" value="DH_dom"/>
</dbReference>
<dbReference type="PANTHER" id="PTHR12673:SF159">
    <property type="entry name" value="LD03170P"/>
    <property type="match status" value="1"/>
</dbReference>
<dbReference type="Pfam" id="PF00621">
    <property type="entry name" value="RhoGEF"/>
    <property type="match status" value="1"/>
</dbReference>
<evidence type="ECO:0000259" key="1">
    <source>
        <dbReference type="PROSITE" id="PS50010"/>
    </source>
</evidence>
<dbReference type="CDD" id="cd00160">
    <property type="entry name" value="RhoGEF"/>
    <property type="match status" value="1"/>
</dbReference>
<dbReference type="InterPro" id="IPR051092">
    <property type="entry name" value="FYVE_RhoGEF_PH"/>
</dbReference>
<accession>A0ABR2KJ88</accession>
<proteinExistence type="predicted"/>
<dbReference type="Proteomes" id="UP001470230">
    <property type="component" value="Unassembled WGS sequence"/>
</dbReference>
<dbReference type="PROSITE" id="PS50010">
    <property type="entry name" value="DH_2"/>
    <property type="match status" value="1"/>
</dbReference>
<keyword evidence="3" id="KW-1185">Reference proteome</keyword>
<name>A0ABR2KJ88_9EUKA</name>
<comment type="caution">
    <text evidence="2">The sequence shown here is derived from an EMBL/GenBank/DDBJ whole genome shotgun (WGS) entry which is preliminary data.</text>
</comment>
<evidence type="ECO:0000313" key="2">
    <source>
        <dbReference type="EMBL" id="KAK8891146.1"/>
    </source>
</evidence>
<dbReference type="InterPro" id="IPR035899">
    <property type="entry name" value="DBL_dom_sf"/>
</dbReference>
<feature type="domain" description="DH" evidence="1">
    <location>
        <begin position="48"/>
        <end position="246"/>
    </location>
</feature>
<protein>
    <recommendedName>
        <fullName evidence="1">DH domain-containing protein</fullName>
    </recommendedName>
</protein>
<dbReference type="SUPFAM" id="SSF48065">
    <property type="entry name" value="DBL homology domain (DH-domain)"/>
    <property type="match status" value="1"/>
</dbReference>
<dbReference type="SMART" id="SM00325">
    <property type="entry name" value="RhoGEF"/>
    <property type="match status" value="1"/>
</dbReference>
<gene>
    <name evidence="2" type="ORF">M9Y10_028352</name>
</gene>
<reference evidence="2 3" key="1">
    <citation type="submission" date="2024-04" db="EMBL/GenBank/DDBJ databases">
        <title>Tritrichomonas musculus Genome.</title>
        <authorList>
            <person name="Alves-Ferreira E."/>
            <person name="Grigg M."/>
            <person name="Lorenzi H."/>
            <person name="Galac M."/>
        </authorList>
    </citation>
    <scope>NUCLEOTIDE SEQUENCE [LARGE SCALE GENOMIC DNA]</scope>
    <source>
        <strain evidence="2 3">EAF2021</strain>
    </source>
</reference>